<dbReference type="GO" id="GO:0008757">
    <property type="term" value="F:S-adenosylmethionine-dependent methyltransferase activity"/>
    <property type="evidence" value="ECO:0007669"/>
    <property type="project" value="TreeGrafter"/>
</dbReference>
<name>A0A803M6P7_CHEQI</name>
<dbReference type="PANTHER" id="PTHR10509">
    <property type="entry name" value="O-METHYLTRANSFERASE-RELATED"/>
    <property type="match status" value="1"/>
</dbReference>
<dbReference type="GO" id="GO:0008171">
    <property type="term" value="F:O-methyltransferase activity"/>
    <property type="evidence" value="ECO:0007669"/>
    <property type="project" value="InterPro"/>
</dbReference>
<organism evidence="6 7">
    <name type="scientific">Chenopodium quinoa</name>
    <name type="common">Quinoa</name>
    <dbReference type="NCBI Taxonomy" id="63459"/>
    <lineage>
        <taxon>Eukaryota</taxon>
        <taxon>Viridiplantae</taxon>
        <taxon>Streptophyta</taxon>
        <taxon>Embryophyta</taxon>
        <taxon>Tracheophyta</taxon>
        <taxon>Spermatophyta</taxon>
        <taxon>Magnoliopsida</taxon>
        <taxon>eudicotyledons</taxon>
        <taxon>Gunneridae</taxon>
        <taxon>Pentapetalae</taxon>
        <taxon>Caryophyllales</taxon>
        <taxon>Chenopodiaceae</taxon>
        <taxon>Chenopodioideae</taxon>
        <taxon>Atripliceae</taxon>
        <taxon>Chenopodium</taxon>
    </lineage>
</organism>
<evidence type="ECO:0000256" key="1">
    <source>
        <dbReference type="ARBA" id="ARBA00022603"/>
    </source>
</evidence>
<dbReference type="Gramene" id="AUR62024120-RA">
    <property type="protein sequence ID" value="AUR62024120-RA:cds"/>
    <property type="gene ID" value="AUR62024120"/>
</dbReference>
<evidence type="ECO:0000256" key="3">
    <source>
        <dbReference type="ARBA" id="ARBA00022691"/>
    </source>
</evidence>
<dbReference type="InterPro" id="IPR002935">
    <property type="entry name" value="SAM_O-MeTrfase"/>
</dbReference>
<proteinExistence type="inferred from homology"/>
<keyword evidence="1" id="KW-0489">Methyltransferase</keyword>
<dbReference type="AlphaFoldDB" id="A0A803M6P7"/>
<keyword evidence="2" id="KW-0808">Transferase</keyword>
<comment type="similarity">
    <text evidence="5">Belongs to the class I-like SAM-binding methyltransferase superfamily. Cation-dependent O-methyltransferase family.</text>
</comment>
<dbReference type="PROSITE" id="PS00018">
    <property type="entry name" value="EF_HAND_1"/>
    <property type="match status" value="1"/>
</dbReference>
<dbReference type="InterPro" id="IPR018247">
    <property type="entry name" value="EF_Hand_1_Ca_BS"/>
</dbReference>
<dbReference type="Pfam" id="PF01596">
    <property type="entry name" value="Methyltransf_3"/>
    <property type="match status" value="1"/>
</dbReference>
<protein>
    <recommendedName>
        <fullName evidence="8">Caffeoyl-CoA O-methyltransferase</fullName>
    </recommendedName>
</protein>
<evidence type="ECO:0000256" key="2">
    <source>
        <dbReference type="ARBA" id="ARBA00022679"/>
    </source>
</evidence>
<dbReference type="GO" id="GO:0032259">
    <property type="term" value="P:methylation"/>
    <property type="evidence" value="ECO:0007669"/>
    <property type="project" value="UniProtKB-KW"/>
</dbReference>
<dbReference type="PROSITE" id="PS51682">
    <property type="entry name" value="SAM_OMT_I"/>
    <property type="match status" value="1"/>
</dbReference>
<dbReference type="EnsemblPlants" id="AUR62024120-RA">
    <property type="protein sequence ID" value="AUR62024120-RA:cds"/>
    <property type="gene ID" value="AUR62024120"/>
</dbReference>
<dbReference type="Proteomes" id="UP000596660">
    <property type="component" value="Unplaced"/>
</dbReference>
<keyword evidence="7" id="KW-1185">Reference proteome</keyword>
<dbReference type="OMA" id="ETINTWP"/>
<evidence type="ECO:0000313" key="6">
    <source>
        <dbReference type="EnsemblPlants" id="AUR62024120-RA:cds"/>
    </source>
</evidence>
<reference evidence="6" key="2">
    <citation type="submission" date="2021-03" db="UniProtKB">
        <authorList>
            <consortium name="EnsemblPlants"/>
        </authorList>
    </citation>
    <scope>IDENTIFICATION</scope>
</reference>
<dbReference type="SUPFAM" id="SSF53335">
    <property type="entry name" value="S-adenosyl-L-methionine-dependent methyltransferases"/>
    <property type="match status" value="1"/>
</dbReference>
<reference evidence="6" key="1">
    <citation type="journal article" date="2017" name="Nature">
        <title>The genome of Chenopodium quinoa.</title>
        <authorList>
            <person name="Jarvis D.E."/>
            <person name="Ho Y.S."/>
            <person name="Lightfoot D.J."/>
            <person name="Schmoeckel S.M."/>
            <person name="Li B."/>
            <person name="Borm T.J.A."/>
            <person name="Ohyanagi H."/>
            <person name="Mineta K."/>
            <person name="Michell C.T."/>
            <person name="Saber N."/>
            <person name="Kharbatia N.M."/>
            <person name="Rupper R.R."/>
            <person name="Sharp A.R."/>
            <person name="Dally N."/>
            <person name="Boughton B.A."/>
            <person name="Woo Y.H."/>
            <person name="Gao G."/>
            <person name="Schijlen E.G.W.M."/>
            <person name="Guo X."/>
            <person name="Momin A.A."/>
            <person name="Negrao S."/>
            <person name="Al-Babili S."/>
            <person name="Gehring C."/>
            <person name="Roessner U."/>
            <person name="Jung C."/>
            <person name="Murphy K."/>
            <person name="Arold S.T."/>
            <person name="Gojobori T."/>
            <person name="van der Linden C.G."/>
            <person name="van Loo E.N."/>
            <person name="Jellen E.N."/>
            <person name="Maughan P.J."/>
            <person name="Tester M."/>
        </authorList>
    </citation>
    <scope>NUCLEOTIDE SEQUENCE [LARGE SCALE GENOMIC DNA]</scope>
    <source>
        <strain evidence="6">cv. PI 614886</strain>
    </source>
</reference>
<evidence type="ECO:0000313" key="7">
    <source>
        <dbReference type="Proteomes" id="UP000596660"/>
    </source>
</evidence>
<sequence>MDLEKIMEKTILCSKALEEYILDTSAYPNEHEQLKELRDATVQKYKHLSILNTKADEAQFISMLLKLMNAKNTIEIGTFTGYSLLTNTLTLPVDGKILAIDFDREAYEVGLPLIKKAGVEHKVDFIHGTALPILHDLISKRKEGSFDFAYVDADKENYINYHELLLKLVKKLNSFLASDTRVESTLLSIGDGLTLCRRK</sequence>
<keyword evidence="4" id="KW-0479">Metal-binding</keyword>
<dbReference type="InterPro" id="IPR029063">
    <property type="entry name" value="SAM-dependent_MTases_sf"/>
</dbReference>
<keyword evidence="3" id="KW-0949">S-adenosyl-L-methionine</keyword>
<dbReference type="Gene3D" id="3.40.50.150">
    <property type="entry name" value="Vaccinia Virus protein VP39"/>
    <property type="match status" value="1"/>
</dbReference>
<evidence type="ECO:0000256" key="4">
    <source>
        <dbReference type="ARBA" id="ARBA00022723"/>
    </source>
</evidence>
<evidence type="ECO:0000256" key="5">
    <source>
        <dbReference type="ARBA" id="ARBA00023453"/>
    </source>
</evidence>
<evidence type="ECO:0008006" key="8">
    <source>
        <dbReference type="Google" id="ProtNLM"/>
    </source>
</evidence>
<accession>A0A803M6P7</accession>
<dbReference type="PANTHER" id="PTHR10509:SF34">
    <property type="entry name" value="TAPETUM-SPECIFIC METHYLTRANSFERASE 1"/>
    <property type="match status" value="1"/>
</dbReference>
<dbReference type="GO" id="GO:0046872">
    <property type="term" value="F:metal ion binding"/>
    <property type="evidence" value="ECO:0007669"/>
    <property type="project" value="UniProtKB-KW"/>
</dbReference>
<dbReference type="InterPro" id="IPR050362">
    <property type="entry name" value="Cation-dep_OMT"/>
</dbReference>
<dbReference type="CDD" id="cd02440">
    <property type="entry name" value="AdoMet_MTases"/>
    <property type="match status" value="1"/>
</dbReference>